<dbReference type="AlphaFoldDB" id="A0A7C8RRG8"/>
<accession>A0A7C8RRG8</accession>
<protein>
    <recommendedName>
        <fullName evidence="4">VWFA domain-containing protein</fullName>
    </recommendedName>
</protein>
<evidence type="ECO:0000313" key="3">
    <source>
        <dbReference type="Proteomes" id="UP000474640"/>
    </source>
</evidence>
<sequence>MDGRSHTINNFMASGPEPRHSRPSAMKSFGKKIVQYAVGVHKDKGDRETPRSQAHIHNINQHPPIEELLFGSAVPRKMPEPISIPSVYPGFGPIEATEQYPQQARDIPSFQNPEETRLPPSPVYTMQSNGHGDIDIAPLQLSDPGLPSSLDLLKKYQTIVLIDDSQSMYAHRQPVHRIIQEILPLVVRGSNKPIEVQILSDEMGTNKRYYSGVPSFEHLWKGARFKPDTSFQAGLGRIINPKIQQIQNLKSQATANTVGGLNVICITDGNQSDKKSIANYIQRVTGKLDERGAEDTLIGIQFLQVGDSQQGADFLNFLDNNLRGIDIVDTVKYSPSPAGILSPRVKVKMVLGAIHKSLDDDSNDE</sequence>
<dbReference type="OrthoDB" id="2142040at2759"/>
<dbReference type="PANTHER" id="PTHR34706:SF1">
    <property type="entry name" value="VWFA DOMAIN-CONTAINING PROTEIN"/>
    <property type="match status" value="1"/>
</dbReference>
<organism evidence="2 3">
    <name type="scientific">Orbilia oligospora</name>
    <name type="common">Nematode-trapping fungus</name>
    <name type="synonym">Arthrobotrys oligospora</name>
    <dbReference type="NCBI Taxonomy" id="2813651"/>
    <lineage>
        <taxon>Eukaryota</taxon>
        <taxon>Fungi</taxon>
        <taxon>Dikarya</taxon>
        <taxon>Ascomycota</taxon>
        <taxon>Pezizomycotina</taxon>
        <taxon>Orbiliomycetes</taxon>
        <taxon>Orbiliales</taxon>
        <taxon>Orbiliaceae</taxon>
        <taxon>Orbilia</taxon>
    </lineage>
</organism>
<evidence type="ECO:0000256" key="1">
    <source>
        <dbReference type="SAM" id="MobiDB-lite"/>
    </source>
</evidence>
<evidence type="ECO:0008006" key="4">
    <source>
        <dbReference type="Google" id="ProtNLM"/>
    </source>
</evidence>
<dbReference type="Proteomes" id="UP000474640">
    <property type="component" value="Unassembled WGS sequence"/>
</dbReference>
<comment type="caution">
    <text evidence="2">The sequence shown here is derived from an EMBL/GenBank/DDBJ whole genome shotgun (WGS) entry which is preliminary data.</text>
</comment>
<proteinExistence type="predicted"/>
<gene>
    <name evidence="2" type="ORF">TWF970_000618</name>
</gene>
<name>A0A7C8RRG8_ORBOL</name>
<dbReference type="PANTHER" id="PTHR34706">
    <property type="entry name" value="SLR1338 PROTEIN"/>
    <property type="match status" value="1"/>
</dbReference>
<feature type="region of interest" description="Disordered" evidence="1">
    <location>
        <begin position="1"/>
        <end position="25"/>
    </location>
</feature>
<reference evidence="2 3" key="1">
    <citation type="submission" date="2020-01" db="EMBL/GenBank/DDBJ databases">
        <authorList>
            <person name="Palmer J.M."/>
        </authorList>
    </citation>
    <scope>NUCLEOTIDE SEQUENCE [LARGE SCALE GENOMIC DNA]</scope>
    <source>
        <strain evidence="2 3">TWF970</strain>
    </source>
</reference>
<evidence type="ECO:0000313" key="2">
    <source>
        <dbReference type="EMBL" id="KAF3291404.1"/>
    </source>
</evidence>
<feature type="compositionally biased region" description="Polar residues" evidence="1">
    <location>
        <begin position="1"/>
        <end position="12"/>
    </location>
</feature>
<dbReference type="EMBL" id="JAABOJ010000001">
    <property type="protein sequence ID" value="KAF3291404.1"/>
    <property type="molecule type" value="Genomic_DNA"/>
</dbReference>